<dbReference type="Proteomes" id="UP000838100">
    <property type="component" value="Unassembled WGS sequence"/>
</dbReference>
<dbReference type="InterPro" id="IPR018060">
    <property type="entry name" value="HTH_AraC"/>
</dbReference>
<keyword evidence="2" id="KW-0238">DNA-binding</keyword>
<keyword evidence="3" id="KW-0804">Transcription</keyword>
<dbReference type="Pfam" id="PF12625">
    <property type="entry name" value="Arabinose_bd"/>
    <property type="match status" value="1"/>
</dbReference>
<dbReference type="InterPro" id="IPR032687">
    <property type="entry name" value="AraC-type_N"/>
</dbReference>
<evidence type="ECO:0000256" key="1">
    <source>
        <dbReference type="ARBA" id="ARBA00023015"/>
    </source>
</evidence>
<dbReference type="SMART" id="SM00342">
    <property type="entry name" value="HTH_ARAC"/>
    <property type="match status" value="1"/>
</dbReference>
<dbReference type="SUPFAM" id="SSF46689">
    <property type="entry name" value="Homeodomain-like"/>
    <property type="match status" value="1"/>
</dbReference>
<dbReference type="EMBL" id="CAKLPX010000003">
    <property type="protein sequence ID" value="CAH0992359.1"/>
    <property type="molecule type" value="Genomic_DNA"/>
</dbReference>
<evidence type="ECO:0000259" key="4">
    <source>
        <dbReference type="PROSITE" id="PS01124"/>
    </source>
</evidence>
<dbReference type="PANTHER" id="PTHR47894:SF1">
    <property type="entry name" value="HTH-TYPE TRANSCRIPTIONAL REGULATOR VQSM"/>
    <property type="match status" value="1"/>
</dbReference>
<evidence type="ECO:0000313" key="6">
    <source>
        <dbReference type="Proteomes" id="UP000838100"/>
    </source>
</evidence>
<dbReference type="Gene3D" id="1.10.10.60">
    <property type="entry name" value="Homeodomain-like"/>
    <property type="match status" value="1"/>
</dbReference>
<evidence type="ECO:0000256" key="3">
    <source>
        <dbReference type="ARBA" id="ARBA00023163"/>
    </source>
</evidence>
<keyword evidence="6" id="KW-1185">Reference proteome</keyword>
<comment type="caution">
    <text evidence="5">The sequence shown here is derived from an EMBL/GenBank/DDBJ whole genome shotgun (WGS) entry which is preliminary data.</text>
</comment>
<sequence>MPHDDHPQAIALWYSFEIQSLFAALRQQGVATRPMMMAAGVDPKAFENPALRLTTEQELRLYQAIAQANTDPLLGLRVGATMTLSHYGVLGLGAASCNTLGEALELLVTYAAILSPGLALELRRDDEQAVWRINPSTEDQPALALEVDATMASLYRLLSDLLLQPMTLTSVSMKKDIAPVLLPAYRQHYGCPVTASAETNCFIFESALLATRLPLAAPQTLRLMAQICYNQLKTVQADYGLVAAIRHYLDQRDGVASIEELARHFNQSSRTLRRHLTQAGYSYQSLSDEYRFNKAKQLLLSTAQSVESIALNMGFSDVRSFREAFKRWSNGQTPANFRRSSIGS</sequence>
<protein>
    <submittedName>
        <fullName evidence="5">HTH-type transcriptional regulator</fullName>
    </submittedName>
</protein>
<gene>
    <name evidence="5" type="ORF">SIN8267_02478</name>
</gene>
<reference evidence="5" key="1">
    <citation type="submission" date="2021-12" db="EMBL/GenBank/DDBJ databases">
        <authorList>
            <person name="Rodrigo-Torres L."/>
            <person name="Arahal R. D."/>
            <person name="Lucena T."/>
        </authorList>
    </citation>
    <scope>NUCLEOTIDE SEQUENCE</scope>
    <source>
        <strain evidence="5">CECT 8267</strain>
    </source>
</reference>
<feature type="domain" description="HTH araC/xylS-type" evidence="4">
    <location>
        <begin position="239"/>
        <end position="340"/>
    </location>
</feature>
<name>A0ABN8EJT7_9GAMM</name>
<accession>A0ABN8EJT7</accession>
<dbReference type="Pfam" id="PF12833">
    <property type="entry name" value="HTH_18"/>
    <property type="match status" value="1"/>
</dbReference>
<dbReference type="InterPro" id="IPR009057">
    <property type="entry name" value="Homeodomain-like_sf"/>
</dbReference>
<organism evidence="5 6">
    <name type="scientific">Sinobacterium norvegicum</name>
    <dbReference type="NCBI Taxonomy" id="1641715"/>
    <lineage>
        <taxon>Bacteria</taxon>
        <taxon>Pseudomonadati</taxon>
        <taxon>Pseudomonadota</taxon>
        <taxon>Gammaproteobacteria</taxon>
        <taxon>Cellvibrionales</taxon>
        <taxon>Spongiibacteraceae</taxon>
        <taxon>Sinobacterium</taxon>
    </lineage>
</organism>
<dbReference type="RefSeq" id="WP_237445052.1">
    <property type="nucleotide sequence ID" value="NZ_CAKLPX010000003.1"/>
</dbReference>
<dbReference type="PANTHER" id="PTHR47894">
    <property type="entry name" value="HTH-TYPE TRANSCRIPTIONAL REGULATOR GADX"/>
    <property type="match status" value="1"/>
</dbReference>
<proteinExistence type="predicted"/>
<keyword evidence="1" id="KW-0805">Transcription regulation</keyword>
<evidence type="ECO:0000256" key="2">
    <source>
        <dbReference type="ARBA" id="ARBA00023125"/>
    </source>
</evidence>
<evidence type="ECO:0000313" key="5">
    <source>
        <dbReference type="EMBL" id="CAH0992359.1"/>
    </source>
</evidence>
<dbReference type="PROSITE" id="PS01124">
    <property type="entry name" value="HTH_ARAC_FAMILY_2"/>
    <property type="match status" value="1"/>
</dbReference>